<organism evidence="1 2">
    <name type="scientific">Roseibium aestuarii</name>
    <dbReference type="NCBI Taxonomy" id="2600299"/>
    <lineage>
        <taxon>Bacteria</taxon>
        <taxon>Pseudomonadati</taxon>
        <taxon>Pseudomonadota</taxon>
        <taxon>Alphaproteobacteria</taxon>
        <taxon>Hyphomicrobiales</taxon>
        <taxon>Stappiaceae</taxon>
        <taxon>Roseibium</taxon>
    </lineage>
</organism>
<dbReference type="InterPro" id="IPR008949">
    <property type="entry name" value="Isoprenoid_synthase_dom_sf"/>
</dbReference>
<dbReference type="Gene3D" id="1.10.600.10">
    <property type="entry name" value="Farnesyl Diphosphate Synthase"/>
    <property type="match status" value="1"/>
</dbReference>
<evidence type="ECO:0000313" key="1">
    <source>
        <dbReference type="EMBL" id="MFD1694410.1"/>
    </source>
</evidence>
<dbReference type="EMBL" id="JBHUFA010000001">
    <property type="protein sequence ID" value="MFD1694410.1"/>
    <property type="molecule type" value="Genomic_DNA"/>
</dbReference>
<dbReference type="PANTHER" id="PTHR31480">
    <property type="entry name" value="BIFUNCTIONAL LYCOPENE CYCLASE/PHYTOENE SYNTHASE"/>
    <property type="match status" value="1"/>
</dbReference>
<dbReference type="SUPFAM" id="SSF48576">
    <property type="entry name" value="Terpenoid synthases"/>
    <property type="match status" value="1"/>
</dbReference>
<sequence>MSDLVHAADRDRFLASLFAPQDARKGLMALYAFNVEIGRVRETVSQPLPGEMRLQWWRDLLAGEGHGEVQANPVAASLLATIDRYRLPVAALSDMLDARIFDLYDDPMPSLHDLEGYCGETASALIQLACLVLNDGEDPLTGELAGHAGVAYGLTGLMRALPWHAARGQMYLPADLLARHGVDTATVLRGETTPELRAALSELRDHVRHHLKRVREKSEGLAPRLKPAFLPLALVEPFLRAMEKPGHDPLQSPVDLSQLRRQWHLWRATRRKGAGV</sequence>
<reference evidence="2" key="1">
    <citation type="journal article" date="2019" name="Int. J. Syst. Evol. Microbiol.">
        <title>The Global Catalogue of Microorganisms (GCM) 10K type strain sequencing project: providing services to taxonomists for standard genome sequencing and annotation.</title>
        <authorList>
            <consortium name="The Broad Institute Genomics Platform"/>
            <consortium name="The Broad Institute Genome Sequencing Center for Infectious Disease"/>
            <person name="Wu L."/>
            <person name="Ma J."/>
        </authorList>
    </citation>
    <scope>NUCLEOTIDE SEQUENCE [LARGE SCALE GENOMIC DNA]</scope>
    <source>
        <strain evidence="2">JCM 3369</strain>
    </source>
</reference>
<dbReference type="Proteomes" id="UP001597327">
    <property type="component" value="Unassembled WGS sequence"/>
</dbReference>
<keyword evidence="2" id="KW-1185">Reference proteome</keyword>
<name>A0ABW4JQP6_9HYPH</name>
<comment type="caution">
    <text evidence="1">The sequence shown here is derived from an EMBL/GenBank/DDBJ whole genome shotgun (WGS) entry which is preliminary data.</text>
</comment>
<evidence type="ECO:0000313" key="2">
    <source>
        <dbReference type="Proteomes" id="UP001597327"/>
    </source>
</evidence>
<gene>
    <name evidence="1" type="ORF">ACFSC7_02705</name>
</gene>
<dbReference type="RefSeq" id="WP_244304391.1">
    <property type="nucleotide sequence ID" value="NZ_JBHUFA010000001.1"/>
</dbReference>
<protein>
    <submittedName>
        <fullName evidence="1">Phytoene/squalene synthase family protein</fullName>
    </submittedName>
</protein>
<proteinExistence type="predicted"/>
<dbReference type="Pfam" id="PF00494">
    <property type="entry name" value="SQS_PSY"/>
    <property type="match status" value="1"/>
</dbReference>
<accession>A0ABW4JQP6</accession>
<dbReference type="InterPro" id="IPR002060">
    <property type="entry name" value="Squ/phyt_synthse"/>
</dbReference>